<keyword evidence="2" id="KW-1185">Reference proteome</keyword>
<dbReference type="Proteomes" id="UP000245383">
    <property type="component" value="Unassembled WGS sequence"/>
</dbReference>
<sequence>MLEIKINKLTAKPPKNQSNYNNTVNEADPHKIWNKKINNTLVQIRNIQNNRAKQLIINSLIKRQNNEESTSDPEKIESIIEEFYSDLYNKGKTDTLSQNTLIGSIDRVTDDTYKVDLTANISIEEIKKTIKTCKLNSSPSPDGITQSGKSW</sequence>
<accession>A0A2T9Y2E2</accession>
<name>A0A2T9Y2E2_9FUNG</name>
<reference evidence="1 2" key="1">
    <citation type="journal article" date="2018" name="MBio">
        <title>Comparative Genomics Reveals the Core Gene Toolbox for the Fungus-Insect Symbiosis.</title>
        <authorList>
            <person name="Wang Y."/>
            <person name="Stata M."/>
            <person name="Wang W."/>
            <person name="Stajich J.E."/>
            <person name="White M.M."/>
            <person name="Moncalvo J.M."/>
        </authorList>
    </citation>
    <scope>NUCLEOTIDE SEQUENCE [LARGE SCALE GENOMIC DNA]</scope>
    <source>
        <strain evidence="1 2">SWE-8-4</strain>
    </source>
</reference>
<evidence type="ECO:0000313" key="1">
    <source>
        <dbReference type="EMBL" id="PVU86424.1"/>
    </source>
</evidence>
<comment type="caution">
    <text evidence="1">The sequence shown here is derived from an EMBL/GenBank/DDBJ whole genome shotgun (WGS) entry which is preliminary data.</text>
</comment>
<dbReference type="AlphaFoldDB" id="A0A2T9Y2E2"/>
<dbReference type="EMBL" id="MBFR01000673">
    <property type="protein sequence ID" value="PVU86424.1"/>
    <property type="molecule type" value="Genomic_DNA"/>
</dbReference>
<organism evidence="1 2">
    <name type="scientific">Smittium simulii</name>
    <dbReference type="NCBI Taxonomy" id="133385"/>
    <lineage>
        <taxon>Eukaryota</taxon>
        <taxon>Fungi</taxon>
        <taxon>Fungi incertae sedis</taxon>
        <taxon>Zoopagomycota</taxon>
        <taxon>Kickxellomycotina</taxon>
        <taxon>Harpellomycetes</taxon>
        <taxon>Harpellales</taxon>
        <taxon>Legeriomycetaceae</taxon>
        <taxon>Smittium</taxon>
    </lineage>
</organism>
<gene>
    <name evidence="1" type="ORF">BB561_006709</name>
</gene>
<protein>
    <submittedName>
        <fullName evidence="1">Uncharacterized protein</fullName>
    </submittedName>
</protein>
<proteinExistence type="predicted"/>
<evidence type="ECO:0000313" key="2">
    <source>
        <dbReference type="Proteomes" id="UP000245383"/>
    </source>
</evidence>